<proteinExistence type="predicted"/>
<dbReference type="Gene3D" id="3.40.50.300">
    <property type="entry name" value="P-loop containing nucleotide triphosphate hydrolases"/>
    <property type="match status" value="1"/>
</dbReference>
<dbReference type="EMBL" id="MT142109">
    <property type="protein sequence ID" value="QJA74613.1"/>
    <property type="molecule type" value="Genomic_DNA"/>
</dbReference>
<evidence type="ECO:0000313" key="2">
    <source>
        <dbReference type="EMBL" id="QJA74613.1"/>
    </source>
</evidence>
<dbReference type="EMBL" id="MT144666">
    <property type="protein sequence ID" value="QJH96883.1"/>
    <property type="molecule type" value="Genomic_DNA"/>
</dbReference>
<dbReference type="Pfam" id="PF13479">
    <property type="entry name" value="AAA_24"/>
    <property type="match status" value="1"/>
</dbReference>
<dbReference type="EMBL" id="MT142591">
    <property type="protein sequence ID" value="QJA85722.1"/>
    <property type="molecule type" value="Genomic_DNA"/>
</dbReference>
<dbReference type="EMBL" id="MT144022">
    <property type="protein sequence ID" value="QJA46828.1"/>
    <property type="molecule type" value="Genomic_DNA"/>
</dbReference>
<dbReference type="AlphaFoldDB" id="A0A6H1ZH16"/>
<protein>
    <submittedName>
        <fullName evidence="1">Putative ATPase domain containing protein</fullName>
    </submittedName>
</protein>
<gene>
    <name evidence="2" type="ORF">MM415A01959_0012</name>
    <name evidence="3" type="ORF">MM415B02182_0013</name>
    <name evidence="1" type="ORF">TM448A00527_0034</name>
    <name evidence="4" type="ORF">TM448B00869_0009</name>
</gene>
<evidence type="ECO:0000313" key="1">
    <source>
        <dbReference type="EMBL" id="QJA46828.1"/>
    </source>
</evidence>
<accession>A0A6H1ZH16</accession>
<dbReference type="SUPFAM" id="SSF52540">
    <property type="entry name" value="P-loop containing nucleoside triphosphate hydrolases"/>
    <property type="match status" value="1"/>
</dbReference>
<name>A0A6H1ZH16_9ZZZZ</name>
<dbReference type="InterPro" id="IPR027417">
    <property type="entry name" value="P-loop_NTPase"/>
</dbReference>
<evidence type="ECO:0000313" key="3">
    <source>
        <dbReference type="EMBL" id="QJA85722.1"/>
    </source>
</evidence>
<sequence length="250" mass="28108">MFIYGESGVGKSVSALQSSPLPILYIMSEPRDVTKFLIAADRKDCADQISFTFYTNWDEMMEFVNDYSNFKDYQTIIVDSISHLIAINLSIEIEDENFAVMDEKKKAEKGLTFQTKMSQEGYGTLAAQMLRFTNATSKLAMKGKTVIFLARQDQNPKFNRALSAGPTLKGLEYAKHFAGFCDFIGFVEPRVDDDNLNIYPPYVSFEPTGSYMAKWTGAYPPGGATRKVLNIEMILKAARGELNGKKKKEE</sequence>
<organism evidence="1">
    <name type="scientific">viral metagenome</name>
    <dbReference type="NCBI Taxonomy" id="1070528"/>
    <lineage>
        <taxon>unclassified sequences</taxon>
        <taxon>metagenomes</taxon>
        <taxon>organismal metagenomes</taxon>
    </lineage>
</organism>
<evidence type="ECO:0000313" key="4">
    <source>
        <dbReference type="EMBL" id="QJH96883.1"/>
    </source>
</evidence>
<reference evidence="1" key="1">
    <citation type="submission" date="2020-03" db="EMBL/GenBank/DDBJ databases">
        <title>The deep terrestrial virosphere.</title>
        <authorList>
            <person name="Holmfeldt K."/>
            <person name="Nilsson E."/>
            <person name="Simone D."/>
            <person name="Lopez-Fernandez M."/>
            <person name="Wu X."/>
            <person name="de Brujin I."/>
            <person name="Lundin D."/>
            <person name="Andersson A."/>
            <person name="Bertilsson S."/>
            <person name="Dopson M."/>
        </authorList>
    </citation>
    <scope>NUCLEOTIDE SEQUENCE</scope>
    <source>
        <strain evidence="2">MM415A01959</strain>
        <strain evidence="3">MM415B02182</strain>
        <strain evidence="1">TM448A00527</strain>
        <strain evidence="4">TM448B00869</strain>
    </source>
</reference>